<dbReference type="SUPFAM" id="SSF51261">
    <property type="entry name" value="Duplicated hybrid motif"/>
    <property type="match status" value="1"/>
</dbReference>
<dbReference type="EMBL" id="JADIMA010000058">
    <property type="protein sequence ID" value="MBO8473164.1"/>
    <property type="molecule type" value="Genomic_DNA"/>
</dbReference>
<evidence type="ECO:0000313" key="3">
    <source>
        <dbReference type="EMBL" id="MBO8473164.1"/>
    </source>
</evidence>
<sequence>MKGLKVLLLLAVPLGVASCSVDERGAPGRCEDKVVSDVREYLPERICLFDPSEFYKGSAVKSSDMESVFIDEGDLDYGSARYYERDSLRYVQIPVSNVGLPDSNVIRFVKIETASEYSRPGSFKTYLVYRSLLDGSRPTASIVMIAYQPKYMTEEEISSLDFFNCEGLNGVVFYGHLDGEIYLVEMVINGMTAGLYEILDPDDGEMETADIRVVIYPDVSPSSSEEDDEWWWNDDIPELIMAICVGNSRGPSEPEPDEPPADGGGEMAGGSDVRDEYVTNIDKGSGGGAVPTDDYVEIVIEEIGRGETTGEGIYQTGFPIMCMATEDYVNGVRTSDFVGWSGDYSSSFPKIIFSKIYPGTYRLTAMFHDYAPCSDLARGRADPLLEMEILGTINNGIKGGDYGYGRGSFHNGIDLACPVGTPVFAAFDGVVDYIREDVPSGFGSYDDYRNAGGTYPSQSYNAGNVIYISSVLRGRTYQQCYFHLDKIYVTAGQRVSAGQLIGESGISGNASSSECAGAHLHFGLRYYGVDDGNFIYIDPADFLYAEFNEYGKNINDCNE</sequence>
<dbReference type="GO" id="GO:0004222">
    <property type="term" value="F:metalloendopeptidase activity"/>
    <property type="evidence" value="ECO:0007669"/>
    <property type="project" value="TreeGrafter"/>
</dbReference>
<name>A0A9D9NGT1_9BACT</name>
<dbReference type="Proteomes" id="UP000823604">
    <property type="component" value="Unassembled WGS sequence"/>
</dbReference>
<proteinExistence type="predicted"/>
<dbReference type="PROSITE" id="PS51257">
    <property type="entry name" value="PROKAR_LIPOPROTEIN"/>
    <property type="match status" value="1"/>
</dbReference>
<dbReference type="InterPro" id="IPR016047">
    <property type="entry name" value="M23ase_b-sheet_dom"/>
</dbReference>
<accession>A0A9D9NGT1</accession>
<gene>
    <name evidence="3" type="ORF">IAB81_05990</name>
</gene>
<evidence type="ECO:0000313" key="4">
    <source>
        <dbReference type="Proteomes" id="UP000823604"/>
    </source>
</evidence>
<dbReference type="PANTHER" id="PTHR21666:SF270">
    <property type="entry name" value="MUREIN HYDROLASE ACTIVATOR ENVC"/>
    <property type="match status" value="1"/>
</dbReference>
<protein>
    <submittedName>
        <fullName evidence="3">M23 family metallopeptidase</fullName>
    </submittedName>
</protein>
<feature type="domain" description="M23ase beta-sheet core" evidence="2">
    <location>
        <begin position="409"/>
        <end position="528"/>
    </location>
</feature>
<reference evidence="3" key="2">
    <citation type="journal article" date="2021" name="PeerJ">
        <title>Extensive microbial diversity within the chicken gut microbiome revealed by metagenomics and culture.</title>
        <authorList>
            <person name="Gilroy R."/>
            <person name="Ravi A."/>
            <person name="Getino M."/>
            <person name="Pursley I."/>
            <person name="Horton D.L."/>
            <person name="Alikhan N.F."/>
            <person name="Baker D."/>
            <person name="Gharbi K."/>
            <person name="Hall N."/>
            <person name="Watson M."/>
            <person name="Adriaenssens E.M."/>
            <person name="Foster-Nyarko E."/>
            <person name="Jarju S."/>
            <person name="Secka A."/>
            <person name="Antonio M."/>
            <person name="Oren A."/>
            <person name="Chaudhuri R.R."/>
            <person name="La Ragione R."/>
            <person name="Hildebrand F."/>
            <person name="Pallen M.J."/>
        </authorList>
    </citation>
    <scope>NUCLEOTIDE SEQUENCE</scope>
    <source>
        <strain evidence="3">B1-8020</strain>
    </source>
</reference>
<evidence type="ECO:0000259" key="2">
    <source>
        <dbReference type="Pfam" id="PF01551"/>
    </source>
</evidence>
<dbReference type="Gene3D" id="2.70.70.10">
    <property type="entry name" value="Glucose Permease (Domain IIA)"/>
    <property type="match status" value="1"/>
</dbReference>
<reference evidence="3" key="1">
    <citation type="submission" date="2020-10" db="EMBL/GenBank/DDBJ databases">
        <authorList>
            <person name="Gilroy R."/>
        </authorList>
    </citation>
    <scope>NUCLEOTIDE SEQUENCE</scope>
    <source>
        <strain evidence="3">B1-8020</strain>
    </source>
</reference>
<comment type="caution">
    <text evidence="3">The sequence shown here is derived from an EMBL/GenBank/DDBJ whole genome shotgun (WGS) entry which is preliminary data.</text>
</comment>
<dbReference type="InterPro" id="IPR011055">
    <property type="entry name" value="Dup_hybrid_motif"/>
</dbReference>
<dbReference type="CDD" id="cd12797">
    <property type="entry name" value="M23_peptidase"/>
    <property type="match status" value="1"/>
</dbReference>
<dbReference type="Pfam" id="PF01551">
    <property type="entry name" value="Peptidase_M23"/>
    <property type="match status" value="1"/>
</dbReference>
<evidence type="ECO:0000256" key="1">
    <source>
        <dbReference type="SAM" id="MobiDB-lite"/>
    </source>
</evidence>
<dbReference type="AlphaFoldDB" id="A0A9D9NGT1"/>
<organism evidence="3 4">
    <name type="scientific">Candidatus Merdivivens pullicola</name>
    <dbReference type="NCBI Taxonomy" id="2840872"/>
    <lineage>
        <taxon>Bacteria</taxon>
        <taxon>Pseudomonadati</taxon>
        <taxon>Bacteroidota</taxon>
        <taxon>Bacteroidia</taxon>
        <taxon>Bacteroidales</taxon>
        <taxon>Muribaculaceae</taxon>
        <taxon>Muribaculaceae incertae sedis</taxon>
        <taxon>Candidatus Merdivivens</taxon>
    </lineage>
</organism>
<dbReference type="PANTHER" id="PTHR21666">
    <property type="entry name" value="PEPTIDASE-RELATED"/>
    <property type="match status" value="1"/>
</dbReference>
<feature type="region of interest" description="Disordered" evidence="1">
    <location>
        <begin position="246"/>
        <end position="272"/>
    </location>
</feature>
<dbReference type="InterPro" id="IPR050570">
    <property type="entry name" value="Cell_wall_metabolism_enzyme"/>
</dbReference>